<dbReference type="SUPFAM" id="SSF48576">
    <property type="entry name" value="Terpenoid synthases"/>
    <property type="match status" value="1"/>
</dbReference>
<dbReference type="InterPro" id="IPR008949">
    <property type="entry name" value="Isoprenoid_synthase_dom_sf"/>
</dbReference>
<feature type="domain" description="Terpene synthase metal-binding" evidence="6">
    <location>
        <begin position="305"/>
        <end position="450"/>
    </location>
</feature>
<sequence length="507" mass="58338">MSVEIPLATLSSPIQNPHLPETTRRSVDFHPSIWGEKFLLYANNIMEDDDSAKKEEHEELKNEVRKLLLAKVDDEPLEKLKLIDAIQRLGVCYHFEQEIDQILMQRYVQYLARNDGDSGVNDGDLFTISLQFRLLRQNGYEMSYVFNKFRDSEGKLKECLTNDVQGMLSLYEATHLRVHGEDILEEALAFTTTHLQAIATRYSDLDSSLASQVTHALKQPIRKGLPRLEARLFMLFYQADLSHSEAVLAFAKLDFNMLQKQPQQEVCEIAGWWKDLDFSKKLPFIRDRIIEGYFWALGVYFEPEYREIEEKMTEEGRIYCHDYAKEAMKNQVRAYFLEAQWFYTLQVPTLKEYMELATVTSAYPMLATTSYVGMGDVATEEAFAWISSDPKILTGSTILCRLTDDIVSHEFEQKRGHVASAIECYMNQYGGTEEEAVKEFGERITNAWKDINEECLYPTTVPMQLLTRILNLARVIDVVYKDGDGYTIAGTILKDFVASLLIDSVPL</sequence>
<dbReference type="CDD" id="cd00684">
    <property type="entry name" value="Terpene_cyclase_plant_C1"/>
    <property type="match status" value="1"/>
</dbReference>
<dbReference type="SUPFAM" id="SSF48239">
    <property type="entry name" value="Terpenoid cyclases/Protein prenyltransferases"/>
    <property type="match status" value="1"/>
</dbReference>
<dbReference type="InterPro" id="IPR001906">
    <property type="entry name" value="Terpene_synth_N"/>
</dbReference>
<proteinExistence type="predicted"/>
<dbReference type="PANTHER" id="PTHR31225:SF221">
    <property type="entry name" value="(-)-GERMACRENE D SYNTHASE"/>
    <property type="match status" value="1"/>
</dbReference>
<dbReference type="Gene3D" id="1.10.600.10">
    <property type="entry name" value="Farnesyl Diphosphate Synthase"/>
    <property type="match status" value="2"/>
</dbReference>
<gene>
    <name evidence="7" type="ORF">V6N11_042489</name>
</gene>
<evidence type="ECO:0000313" key="7">
    <source>
        <dbReference type="EMBL" id="KAK9005041.1"/>
    </source>
</evidence>
<protein>
    <submittedName>
        <fullName evidence="7">Uncharacterized protein</fullName>
    </submittedName>
</protein>
<dbReference type="Pfam" id="PF01397">
    <property type="entry name" value="Terpene_synth"/>
    <property type="match status" value="1"/>
</dbReference>
<dbReference type="InterPro" id="IPR036965">
    <property type="entry name" value="Terpene_synth_N_sf"/>
</dbReference>
<evidence type="ECO:0000256" key="1">
    <source>
        <dbReference type="ARBA" id="ARBA00001946"/>
    </source>
</evidence>
<dbReference type="Pfam" id="PF03936">
    <property type="entry name" value="Terpene_synth_C"/>
    <property type="match status" value="1"/>
</dbReference>
<dbReference type="EMBL" id="JBBPBN010000030">
    <property type="protein sequence ID" value="KAK9005041.1"/>
    <property type="molecule type" value="Genomic_DNA"/>
</dbReference>
<dbReference type="PANTHER" id="PTHR31225">
    <property type="entry name" value="OS04G0344100 PROTEIN-RELATED"/>
    <property type="match status" value="1"/>
</dbReference>
<evidence type="ECO:0000256" key="3">
    <source>
        <dbReference type="ARBA" id="ARBA00022842"/>
    </source>
</evidence>
<comment type="cofactor">
    <cofactor evidence="1">
        <name>Mg(2+)</name>
        <dbReference type="ChEBI" id="CHEBI:18420"/>
    </cofactor>
</comment>
<feature type="domain" description="Terpene synthase N-terminal" evidence="5">
    <location>
        <begin position="33"/>
        <end position="217"/>
    </location>
</feature>
<keyword evidence="2" id="KW-0479">Metal-binding</keyword>
<dbReference type="InterPro" id="IPR044814">
    <property type="entry name" value="Terpene_cyclase_plant_C1"/>
</dbReference>
<reference evidence="7 8" key="1">
    <citation type="journal article" date="2024" name="G3 (Bethesda)">
        <title>Genome assembly of Hibiscus sabdariffa L. provides insights into metabolisms of medicinal natural products.</title>
        <authorList>
            <person name="Kim T."/>
        </authorList>
    </citation>
    <scope>NUCLEOTIDE SEQUENCE [LARGE SCALE GENOMIC DNA]</scope>
    <source>
        <strain evidence="7">TK-2024</strain>
        <tissue evidence="7">Old leaves</tissue>
    </source>
</reference>
<evidence type="ECO:0000259" key="6">
    <source>
        <dbReference type="Pfam" id="PF03936"/>
    </source>
</evidence>
<keyword evidence="8" id="KW-1185">Reference proteome</keyword>
<evidence type="ECO:0000256" key="2">
    <source>
        <dbReference type="ARBA" id="ARBA00022723"/>
    </source>
</evidence>
<name>A0ABR2QWH0_9ROSI</name>
<evidence type="ECO:0000259" key="5">
    <source>
        <dbReference type="Pfam" id="PF01397"/>
    </source>
</evidence>
<accession>A0ABR2QWH0</accession>
<dbReference type="Proteomes" id="UP001396334">
    <property type="component" value="Unassembled WGS sequence"/>
</dbReference>
<dbReference type="Gene3D" id="1.50.10.130">
    <property type="entry name" value="Terpene synthase, N-terminal domain"/>
    <property type="match status" value="1"/>
</dbReference>
<dbReference type="InterPro" id="IPR008930">
    <property type="entry name" value="Terpenoid_cyclase/PrenylTrfase"/>
</dbReference>
<evidence type="ECO:0000256" key="4">
    <source>
        <dbReference type="ARBA" id="ARBA00023239"/>
    </source>
</evidence>
<dbReference type="InterPro" id="IPR005630">
    <property type="entry name" value="Terpene_synthase_metal-bd"/>
</dbReference>
<organism evidence="7 8">
    <name type="scientific">Hibiscus sabdariffa</name>
    <name type="common">roselle</name>
    <dbReference type="NCBI Taxonomy" id="183260"/>
    <lineage>
        <taxon>Eukaryota</taxon>
        <taxon>Viridiplantae</taxon>
        <taxon>Streptophyta</taxon>
        <taxon>Embryophyta</taxon>
        <taxon>Tracheophyta</taxon>
        <taxon>Spermatophyta</taxon>
        <taxon>Magnoliopsida</taxon>
        <taxon>eudicotyledons</taxon>
        <taxon>Gunneridae</taxon>
        <taxon>Pentapetalae</taxon>
        <taxon>rosids</taxon>
        <taxon>malvids</taxon>
        <taxon>Malvales</taxon>
        <taxon>Malvaceae</taxon>
        <taxon>Malvoideae</taxon>
        <taxon>Hibiscus</taxon>
    </lineage>
</organism>
<dbReference type="InterPro" id="IPR050148">
    <property type="entry name" value="Terpene_synthase-like"/>
</dbReference>
<comment type="caution">
    <text evidence="7">The sequence shown here is derived from an EMBL/GenBank/DDBJ whole genome shotgun (WGS) entry which is preliminary data.</text>
</comment>
<keyword evidence="3" id="KW-0460">Magnesium</keyword>
<evidence type="ECO:0000313" key="8">
    <source>
        <dbReference type="Proteomes" id="UP001396334"/>
    </source>
</evidence>
<keyword evidence="4" id="KW-0456">Lyase</keyword>